<keyword evidence="9" id="KW-0812">Transmembrane</keyword>
<dbReference type="Pfam" id="PF07730">
    <property type="entry name" value="HisKA_3"/>
    <property type="match status" value="1"/>
</dbReference>
<evidence type="ECO:0000259" key="10">
    <source>
        <dbReference type="Pfam" id="PF07730"/>
    </source>
</evidence>
<feature type="domain" description="Signal transduction histidine kinase subgroup 3 dimerisation and phosphoacceptor" evidence="10">
    <location>
        <begin position="205"/>
        <end position="270"/>
    </location>
</feature>
<dbReference type="RefSeq" id="WP_259862768.1">
    <property type="nucleotide sequence ID" value="NZ_BAAAST010000011.1"/>
</dbReference>
<dbReference type="Gene3D" id="1.20.5.1930">
    <property type="match status" value="1"/>
</dbReference>
<dbReference type="EMBL" id="CP073720">
    <property type="protein sequence ID" value="UWP84799.1"/>
    <property type="molecule type" value="Genomic_DNA"/>
</dbReference>
<protein>
    <recommendedName>
        <fullName evidence="2">histidine kinase</fullName>
        <ecNumber evidence="2">2.7.13.3</ecNumber>
    </recommendedName>
</protein>
<keyword evidence="8" id="KW-0902">Two-component regulatory system</keyword>
<dbReference type="InterPro" id="IPR036890">
    <property type="entry name" value="HATPase_C_sf"/>
</dbReference>
<evidence type="ECO:0000256" key="8">
    <source>
        <dbReference type="ARBA" id="ARBA00023012"/>
    </source>
</evidence>
<dbReference type="InterPro" id="IPR011712">
    <property type="entry name" value="Sig_transdc_His_kin_sub3_dim/P"/>
</dbReference>
<evidence type="ECO:0000256" key="3">
    <source>
        <dbReference type="ARBA" id="ARBA00022553"/>
    </source>
</evidence>
<accession>A0ABY5W6A2</accession>
<evidence type="ECO:0000313" key="12">
    <source>
        <dbReference type="Proteomes" id="UP001059617"/>
    </source>
</evidence>
<evidence type="ECO:0000256" key="4">
    <source>
        <dbReference type="ARBA" id="ARBA00022679"/>
    </source>
</evidence>
<keyword evidence="7" id="KW-0067">ATP-binding</keyword>
<organism evidence="11 12">
    <name type="scientific">Dactylosporangium fulvum</name>
    <dbReference type="NCBI Taxonomy" id="53359"/>
    <lineage>
        <taxon>Bacteria</taxon>
        <taxon>Bacillati</taxon>
        <taxon>Actinomycetota</taxon>
        <taxon>Actinomycetes</taxon>
        <taxon>Micromonosporales</taxon>
        <taxon>Micromonosporaceae</taxon>
        <taxon>Dactylosporangium</taxon>
    </lineage>
</organism>
<feature type="transmembrane region" description="Helical" evidence="9">
    <location>
        <begin position="153"/>
        <end position="176"/>
    </location>
</feature>
<keyword evidence="9" id="KW-1133">Transmembrane helix</keyword>
<evidence type="ECO:0000256" key="5">
    <source>
        <dbReference type="ARBA" id="ARBA00022741"/>
    </source>
</evidence>
<dbReference type="PANTHER" id="PTHR24421">
    <property type="entry name" value="NITRATE/NITRITE SENSOR PROTEIN NARX-RELATED"/>
    <property type="match status" value="1"/>
</dbReference>
<reference evidence="11" key="1">
    <citation type="submission" date="2021-04" db="EMBL/GenBank/DDBJ databases">
        <authorList>
            <person name="Hartkoorn R.C."/>
            <person name="Beaudoing E."/>
            <person name="Hot D."/>
        </authorList>
    </citation>
    <scope>NUCLEOTIDE SEQUENCE</scope>
    <source>
        <strain evidence="11">NRRL B-16292</strain>
    </source>
</reference>
<proteinExistence type="predicted"/>
<evidence type="ECO:0000256" key="9">
    <source>
        <dbReference type="SAM" id="Phobius"/>
    </source>
</evidence>
<dbReference type="CDD" id="cd16917">
    <property type="entry name" value="HATPase_UhpB-NarQ-NarX-like"/>
    <property type="match status" value="1"/>
</dbReference>
<keyword evidence="4" id="KW-0808">Transferase</keyword>
<keyword evidence="3" id="KW-0597">Phosphoprotein</keyword>
<dbReference type="Proteomes" id="UP001059617">
    <property type="component" value="Chromosome"/>
</dbReference>
<sequence length="403" mass="41959">MKVLLRGSTYRRGVFLLLGGVLLLPYALLAAAFAQSWTEPDAPHGTIVALVVFTAAIGLVPPFLHGTRALEITAARWLLGVDLPDPVPAAEGGETRLRAALWFVLHLAIGGAVALGAVVSVPLALVALLQPLGGVGDAMRGQTIGPFDEHDTVGLTAVGLLVTVALVFAVAGLGALATTMAPVLLGPSPTARIAALEAQAARLAERNRLARELHDSVGHALTVTTLQAAAARQRLAEDPAFVERALVAVEEVGRHALQDLDAVLAVLRDDTTVSTTPSRSLRDLPRLIEEAGVAVDLHTDGVLDGLLDEVPPHVSREGYRIVQESLTNAMRHAGRVPVTVRLSTVGGALEVLVRNPLTGRPGSPGRGLHGMAERVTLLGGRLDAGPASDGWTVSARLPLGDAR</sequence>
<dbReference type="GO" id="GO:0016301">
    <property type="term" value="F:kinase activity"/>
    <property type="evidence" value="ECO:0007669"/>
    <property type="project" value="UniProtKB-KW"/>
</dbReference>
<dbReference type="InterPro" id="IPR050482">
    <property type="entry name" value="Sensor_HK_TwoCompSys"/>
</dbReference>
<feature type="transmembrane region" description="Helical" evidence="9">
    <location>
        <begin position="100"/>
        <end position="133"/>
    </location>
</feature>
<name>A0ABY5W6A2_9ACTN</name>
<evidence type="ECO:0000256" key="6">
    <source>
        <dbReference type="ARBA" id="ARBA00022777"/>
    </source>
</evidence>
<feature type="transmembrane region" description="Helical" evidence="9">
    <location>
        <begin position="44"/>
        <end position="64"/>
    </location>
</feature>
<keyword evidence="6 11" id="KW-0418">Kinase</keyword>
<evidence type="ECO:0000256" key="2">
    <source>
        <dbReference type="ARBA" id="ARBA00012438"/>
    </source>
</evidence>
<comment type="catalytic activity">
    <reaction evidence="1">
        <text>ATP + protein L-histidine = ADP + protein N-phospho-L-histidine.</text>
        <dbReference type="EC" id="2.7.13.3"/>
    </reaction>
</comment>
<evidence type="ECO:0000256" key="7">
    <source>
        <dbReference type="ARBA" id="ARBA00022840"/>
    </source>
</evidence>
<dbReference type="Gene3D" id="3.30.565.10">
    <property type="entry name" value="Histidine kinase-like ATPase, C-terminal domain"/>
    <property type="match status" value="1"/>
</dbReference>
<reference evidence="11" key="2">
    <citation type="submission" date="2022-09" db="EMBL/GenBank/DDBJ databases">
        <title>Biosynthetic gene clusters of Dactylosporangioum fulvum.</title>
        <authorList>
            <person name="Caradec T."/>
        </authorList>
    </citation>
    <scope>NUCLEOTIDE SEQUENCE</scope>
    <source>
        <strain evidence="11">NRRL B-16292</strain>
    </source>
</reference>
<dbReference type="PANTHER" id="PTHR24421:SF10">
    <property type="entry name" value="NITRATE_NITRITE SENSOR PROTEIN NARQ"/>
    <property type="match status" value="1"/>
</dbReference>
<dbReference type="SUPFAM" id="SSF55874">
    <property type="entry name" value="ATPase domain of HSP90 chaperone/DNA topoisomerase II/histidine kinase"/>
    <property type="match status" value="1"/>
</dbReference>
<dbReference type="EC" id="2.7.13.3" evidence="2"/>
<keyword evidence="12" id="KW-1185">Reference proteome</keyword>
<evidence type="ECO:0000313" key="11">
    <source>
        <dbReference type="EMBL" id="UWP84799.1"/>
    </source>
</evidence>
<keyword evidence="5" id="KW-0547">Nucleotide-binding</keyword>
<evidence type="ECO:0000256" key="1">
    <source>
        <dbReference type="ARBA" id="ARBA00000085"/>
    </source>
</evidence>
<keyword evidence="9" id="KW-0472">Membrane</keyword>
<gene>
    <name evidence="11" type="ORF">Dfulv_11435</name>
</gene>